<dbReference type="AlphaFoldDB" id="R0KZT3"/>
<evidence type="ECO:0000256" key="1">
    <source>
        <dbReference type="SAM" id="MobiDB-lite"/>
    </source>
</evidence>
<gene>
    <name evidence="2" type="ORF">Anapl_17475</name>
</gene>
<organism evidence="2 3">
    <name type="scientific">Anas platyrhynchos</name>
    <name type="common">Mallard</name>
    <name type="synonym">Anas boschas</name>
    <dbReference type="NCBI Taxonomy" id="8839"/>
    <lineage>
        <taxon>Eukaryota</taxon>
        <taxon>Metazoa</taxon>
        <taxon>Chordata</taxon>
        <taxon>Craniata</taxon>
        <taxon>Vertebrata</taxon>
        <taxon>Euteleostomi</taxon>
        <taxon>Archelosauria</taxon>
        <taxon>Archosauria</taxon>
        <taxon>Dinosauria</taxon>
        <taxon>Saurischia</taxon>
        <taxon>Theropoda</taxon>
        <taxon>Coelurosauria</taxon>
        <taxon>Aves</taxon>
        <taxon>Neognathae</taxon>
        <taxon>Galloanserae</taxon>
        <taxon>Anseriformes</taxon>
        <taxon>Anatidae</taxon>
        <taxon>Anatinae</taxon>
        <taxon>Anas</taxon>
    </lineage>
</organism>
<accession>R0KZT3</accession>
<reference evidence="3" key="1">
    <citation type="journal article" date="2013" name="Nat. Genet.">
        <title>The duck genome and transcriptome provide insight into an avian influenza virus reservoir species.</title>
        <authorList>
            <person name="Huang Y."/>
            <person name="Li Y."/>
            <person name="Burt D.W."/>
            <person name="Chen H."/>
            <person name="Zhang Y."/>
            <person name="Qian W."/>
            <person name="Kim H."/>
            <person name="Gan S."/>
            <person name="Zhao Y."/>
            <person name="Li J."/>
            <person name="Yi K."/>
            <person name="Feng H."/>
            <person name="Zhu P."/>
            <person name="Li B."/>
            <person name="Liu Q."/>
            <person name="Fairley S."/>
            <person name="Magor K.E."/>
            <person name="Du Z."/>
            <person name="Hu X."/>
            <person name="Goodman L."/>
            <person name="Tafer H."/>
            <person name="Vignal A."/>
            <person name="Lee T."/>
            <person name="Kim K.W."/>
            <person name="Sheng Z."/>
            <person name="An Y."/>
            <person name="Searle S."/>
            <person name="Herrero J."/>
            <person name="Groenen M.A."/>
            <person name="Crooijmans R.P."/>
            <person name="Faraut T."/>
            <person name="Cai Q."/>
            <person name="Webster R.G."/>
            <person name="Aldridge J.R."/>
            <person name="Warren W.C."/>
            <person name="Bartschat S."/>
            <person name="Kehr S."/>
            <person name="Marz M."/>
            <person name="Stadler P.F."/>
            <person name="Smith J."/>
            <person name="Kraus R.H."/>
            <person name="Zhao Y."/>
            <person name="Ren L."/>
            <person name="Fei J."/>
            <person name="Morisson M."/>
            <person name="Kaiser P."/>
            <person name="Griffin D.K."/>
            <person name="Rao M."/>
            <person name="Pitel F."/>
            <person name="Wang J."/>
            <person name="Li N."/>
        </authorList>
    </citation>
    <scope>NUCLEOTIDE SEQUENCE [LARGE SCALE GENOMIC DNA]</scope>
</reference>
<proteinExistence type="predicted"/>
<protein>
    <submittedName>
        <fullName evidence="2">Uncharacterized protein</fullName>
    </submittedName>
</protein>
<name>R0KZT3_ANAPL</name>
<feature type="region of interest" description="Disordered" evidence="1">
    <location>
        <begin position="546"/>
        <end position="566"/>
    </location>
</feature>
<keyword evidence="3" id="KW-1185">Reference proteome</keyword>
<evidence type="ECO:0000313" key="2">
    <source>
        <dbReference type="EMBL" id="EOA98838.1"/>
    </source>
</evidence>
<dbReference type="Proteomes" id="UP000296049">
    <property type="component" value="Unassembled WGS sequence"/>
</dbReference>
<dbReference type="EMBL" id="KB743415">
    <property type="protein sequence ID" value="EOA98838.1"/>
    <property type="molecule type" value="Genomic_DNA"/>
</dbReference>
<sequence length="750" mass="80451">MALSRAPLLLHCCPQLSPSVPGGSSIIPPTMGEFRQGWMETVQGMRSGEPKACPQTKLGLESRAISEIPELIPANLTGTAWAGAWSQDKPPFGQGLELKHSSHRCRGGKAAYPKGFLQLFQPTEPFSLQSEPAAWPPQPLRAAPFGAKQPPTMGGAQGLEQASSLCCSRSVHGAQPGLAALRAPPAYAGDVSVFRKQHQMLRVHSPFNLLPLTSQPPELLCSSCSCRQFRGTAKFAVCCGNTSLSLPMEHHMGTRHCHYRWSIICSPSAGTTSDTSLSFRDETNLLLQLFKRGNEEHAGIAGSTSLESPYPFPFADRAGPRAGPAGLQHVHTYTCLLTRLAAEPAACPPPACLLRFWPLYSRRATACSAPSPAVPRLLLPGSRASRHQPGHGHSRDFVLAPRGLRADPGVSSRSTIWRPLPMAQKHRLHREVWALPGSLILYTGTPRLAHFHHLAAGYTPTTPKYLTSVPGALKMTHLLHLQHRAALDEPPCLVVDTLACFYGLVQGCTSQLWMRTVLDSDGSLPVGGPTARSNSRMQKAVIGGPEPGVGNGSREGAHQCSSASSQGVQGAADMHKHQNVSKKGSFSGNIPEGHGRSTCEQHEAELPKELRSVWLKGFQALRGAHPSAGDLAAFLGLSVPKNKQLQRHRPLPGIGEEHAWFQPIAGKQPSTRTMPWSQQHSAQGLSPARISPLLVPAWLGDDGALRASPQCAGAGAELSTVLRAPIRHSKDMLGVCPQGTQPRDKSLPPL</sequence>
<evidence type="ECO:0000313" key="3">
    <source>
        <dbReference type="Proteomes" id="UP000296049"/>
    </source>
</evidence>